<accession>A0A7S2MVJ4</accession>
<evidence type="ECO:0000313" key="5">
    <source>
        <dbReference type="EMBL" id="CAD9504587.1"/>
    </source>
</evidence>
<protein>
    <recommendedName>
        <fullName evidence="4">SGNH hydrolase-type esterase domain-containing protein</fullName>
    </recommendedName>
</protein>
<feature type="compositionally biased region" description="Basic and acidic residues" evidence="2">
    <location>
        <begin position="1"/>
        <end position="20"/>
    </location>
</feature>
<keyword evidence="3" id="KW-1133">Transmembrane helix</keyword>
<keyword evidence="3" id="KW-0812">Transmembrane</keyword>
<dbReference type="InterPro" id="IPR036514">
    <property type="entry name" value="SGNH_hydro_sf"/>
</dbReference>
<proteinExistence type="inferred from homology"/>
<gene>
    <name evidence="5" type="ORF">HTAM1171_LOCUS8571</name>
</gene>
<keyword evidence="3" id="KW-0472">Membrane</keyword>
<evidence type="ECO:0000256" key="2">
    <source>
        <dbReference type="SAM" id="MobiDB-lite"/>
    </source>
</evidence>
<comment type="similarity">
    <text evidence="1">Belongs to the 'GDSL' lipolytic enzyme family. Platelet-activating factor acetylhydrolase IB beta/gamma subunits subfamily.</text>
</comment>
<dbReference type="PANTHER" id="PTHR11852:SF0">
    <property type="entry name" value="PLATELET-ACTIVATING FACTOR ACETYLHYDROLASE IB SUBUNIT BETA HOMOLOG"/>
    <property type="match status" value="1"/>
</dbReference>
<dbReference type="Gene3D" id="3.40.50.1110">
    <property type="entry name" value="SGNH hydrolase"/>
    <property type="match status" value="1"/>
</dbReference>
<dbReference type="InterPro" id="IPR013830">
    <property type="entry name" value="SGNH_hydro"/>
</dbReference>
<evidence type="ECO:0000256" key="3">
    <source>
        <dbReference type="SAM" id="Phobius"/>
    </source>
</evidence>
<name>A0A7S2MVJ4_9STRA</name>
<feature type="transmembrane region" description="Helical" evidence="3">
    <location>
        <begin position="73"/>
        <end position="91"/>
    </location>
</feature>
<reference evidence="5" key="1">
    <citation type="submission" date="2021-01" db="EMBL/GenBank/DDBJ databases">
        <authorList>
            <person name="Corre E."/>
            <person name="Pelletier E."/>
            <person name="Niang G."/>
            <person name="Scheremetjew M."/>
            <person name="Finn R."/>
            <person name="Kale V."/>
            <person name="Holt S."/>
            <person name="Cochrane G."/>
            <person name="Meng A."/>
            <person name="Brown T."/>
            <person name="Cohen L."/>
        </authorList>
    </citation>
    <scope>NUCLEOTIDE SEQUENCE</scope>
    <source>
        <strain evidence="5">CCMP826</strain>
    </source>
</reference>
<feature type="domain" description="SGNH hydrolase-type esterase" evidence="4">
    <location>
        <begin position="236"/>
        <end position="448"/>
    </location>
</feature>
<dbReference type="Pfam" id="PF13472">
    <property type="entry name" value="Lipase_GDSL_2"/>
    <property type="match status" value="1"/>
</dbReference>
<organism evidence="5">
    <name type="scientific">Helicotheca tamesis</name>
    <dbReference type="NCBI Taxonomy" id="374047"/>
    <lineage>
        <taxon>Eukaryota</taxon>
        <taxon>Sar</taxon>
        <taxon>Stramenopiles</taxon>
        <taxon>Ochrophyta</taxon>
        <taxon>Bacillariophyta</taxon>
        <taxon>Mediophyceae</taxon>
        <taxon>Lithodesmiophycidae</taxon>
        <taxon>Lithodesmiales</taxon>
        <taxon>Lithodesmiaceae</taxon>
        <taxon>Helicotheca</taxon>
    </lineage>
</organism>
<dbReference type="EMBL" id="HBGV01014001">
    <property type="protein sequence ID" value="CAD9504587.1"/>
    <property type="molecule type" value="Transcribed_RNA"/>
</dbReference>
<dbReference type="PANTHER" id="PTHR11852">
    <property type="entry name" value="PLATELET-ACTIVATING FACTOR ACETYLHYDROLASE"/>
    <property type="match status" value="1"/>
</dbReference>
<evidence type="ECO:0000256" key="1">
    <source>
        <dbReference type="ARBA" id="ARBA00038184"/>
    </source>
</evidence>
<dbReference type="AlphaFoldDB" id="A0A7S2MVJ4"/>
<feature type="region of interest" description="Disordered" evidence="2">
    <location>
        <begin position="1"/>
        <end position="43"/>
    </location>
</feature>
<evidence type="ECO:0000259" key="4">
    <source>
        <dbReference type="Pfam" id="PF13472"/>
    </source>
</evidence>
<dbReference type="SUPFAM" id="SSF52266">
    <property type="entry name" value="SGNH hydrolase"/>
    <property type="match status" value="1"/>
</dbReference>
<sequence>MASENNDKPSVSKEDISKDDSLEDMESLLAPPSKNGVHPPTKPQPVWNPVHAASSLMGLICARIVYHWTYQRAEFILGFILMCSLLFMVIHSSNGEAFGERGDPFLHSKIDMGLFNIHSKYDLHVGDVDHWCLDGGDDGCQCEDPTIPSFRLWKGWMAAHKKNVESVKTAAGLAAGAKPQLSPNIEDWDDDWEDENDDDFGWTEMLDDDELKTIEENGYDEYGNLIDSGFSIDVVFLGDSFTEQRQGTASGKIEKSFAEIQTAFDKMFTKDKGGLFEGLALGIAGDTSPNLLWRIVKGEIPLDLDPKVFWVTIGTNDLLRTQCSEEVVLLGILRVVEEIQNLKPSATIVINSILPMSSHPDGVLEYKAKKKQAKLNKQNVKKNGKAYFDLWPSIKSVNEELEKFVSEQSGIKYFDASKVFVEERSDGFYLVDGTMMPDNIHPSKKGYKEWNKAIAKKLGTIIDKQ</sequence>